<comment type="caution">
    <text evidence="10">The sequence shown here is derived from an EMBL/GenBank/DDBJ whole genome shotgun (WGS) entry which is preliminary data.</text>
</comment>
<dbReference type="VEuPathDB" id="FungiDB:P170DRAFT_401518"/>
<dbReference type="GO" id="GO:0016579">
    <property type="term" value="P:protein deubiquitination"/>
    <property type="evidence" value="ECO:0007669"/>
    <property type="project" value="InterPro"/>
</dbReference>
<evidence type="ECO:0000256" key="8">
    <source>
        <dbReference type="SAM" id="MobiDB-lite"/>
    </source>
</evidence>
<dbReference type="GO" id="GO:0006508">
    <property type="term" value="P:proteolysis"/>
    <property type="evidence" value="ECO:0007669"/>
    <property type="project" value="UniProtKB-KW"/>
</dbReference>
<dbReference type="InterPro" id="IPR028889">
    <property type="entry name" value="USP"/>
</dbReference>
<dbReference type="InterPro" id="IPR050164">
    <property type="entry name" value="Peptidase_C19"/>
</dbReference>
<comment type="catalytic activity">
    <reaction evidence="1">
        <text>Thiol-dependent hydrolysis of ester, thioester, amide, peptide and isopeptide bonds formed by the C-terminal Gly of ubiquitin (a 76-residue protein attached to proteins as an intracellular targeting signal).</text>
        <dbReference type="EC" id="3.4.19.12"/>
    </reaction>
</comment>
<dbReference type="GO" id="GO:0005634">
    <property type="term" value="C:nucleus"/>
    <property type="evidence" value="ECO:0007669"/>
    <property type="project" value="UniProtKB-SubCell"/>
</dbReference>
<comment type="similarity">
    <text evidence="2">Belongs to the peptidase C19 family.</text>
</comment>
<accession>A0A2I2GG55</accession>
<feature type="compositionally biased region" description="Polar residues" evidence="8">
    <location>
        <begin position="658"/>
        <end position="694"/>
    </location>
</feature>
<evidence type="ECO:0000256" key="7">
    <source>
        <dbReference type="ARBA" id="ARBA00022807"/>
    </source>
</evidence>
<feature type="compositionally biased region" description="Polar residues" evidence="8">
    <location>
        <begin position="630"/>
        <end position="648"/>
    </location>
</feature>
<evidence type="ECO:0000313" key="11">
    <source>
        <dbReference type="Proteomes" id="UP000234275"/>
    </source>
</evidence>
<keyword evidence="11" id="KW-1185">Reference proteome</keyword>
<protein>
    <recommendedName>
        <fullName evidence="3">ubiquitinyl hydrolase 1</fullName>
        <ecNumber evidence="3">3.4.19.12</ecNumber>
    </recommendedName>
</protein>
<evidence type="ECO:0000256" key="2">
    <source>
        <dbReference type="ARBA" id="ARBA00009085"/>
    </source>
</evidence>
<dbReference type="Pfam" id="PF00443">
    <property type="entry name" value="UCH"/>
    <property type="match status" value="1"/>
</dbReference>
<reference evidence="10 11" key="1">
    <citation type="submission" date="2016-12" db="EMBL/GenBank/DDBJ databases">
        <title>The genomes of Aspergillus section Nigri reveals drivers in fungal speciation.</title>
        <authorList>
            <consortium name="DOE Joint Genome Institute"/>
            <person name="Vesth T.C."/>
            <person name="Nybo J."/>
            <person name="Theobald S."/>
            <person name="Brandl J."/>
            <person name="Frisvad J.C."/>
            <person name="Nielsen K.F."/>
            <person name="Lyhne E.K."/>
            <person name="Kogle M.E."/>
            <person name="Kuo A."/>
            <person name="Riley R."/>
            <person name="Clum A."/>
            <person name="Nolan M."/>
            <person name="Lipzen A."/>
            <person name="Salamov A."/>
            <person name="Henrissat B."/>
            <person name="Wiebenga A."/>
            <person name="De Vries R.P."/>
            <person name="Grigoriev I.V."/>
            <person name="Mortensen U.H."/>
            <person name="Andersen M.R."/>
            <person name="Baker S.E."/>
        </authorList>
    </citation>
    <scope>NUCLEOTIDE SEQUENCE [LARGE SCALE GENOMIC DNA]</scope>
    <source>
        <strain evidence="10 11">IBT 23096</strain>
    </source>
</reference>
<keyword evidence="4" id="KW-0645">Protease</keyword>
<dbReference type="RefSeq" id="XP_024707171.1">
    <property type="nucleotide sequence ID" value="XM_024846373.1"/>
</dbReference>
<dbReference type="EC" id="3.4.19.12" evidence="3"/>
<evidence type="ECO:0000256" key="4">
    <source>
        <dbReference type="ARBA" id="ARBA00022670"/>
    </source>
</evidence>
<dbReference type="EMBL" id="MSFO01000002">
    <property type="protein sequence ID" value="PLB51869.1"/>
    <property type="molecule type" value="Genomic_DNA"/>
</dbReference>
<keyword evidence="5" id="KW-0833">Ubl conjugation pathway</keyword>
<keyword evidence="7" id="KW-0788">Thiol protease</keyword>
<dbReference type="SUPFAM" id="SSF54001">
    <property type="entry name" value="Cysteine proteinases"/>
    <property type="match status" value="1"/>
</dbReference>
<dbReference type="Gene3D" id="3.90.70.10">
    <property type="entry name" value="Cysteine proteinases"/>
    <property type="match status" value="2"/>
</dbReference>
<dbReference type="InterPro" id="IPR001394">
    <property type="entry name" value="Peptidase_C19_UCH"/>
</dbReference>
<dbReference type="GO" id="GO:0005829">
    <property type="term" value="C:cytosol"/>
    <property type="evidence" value="ECO:0007669"/>
    <property type="project" value="TreeGrafter"/>
</dbReference>
<evidence type="ECO:0000259" key="9">
    <source>
        <dbReference type="PROSITE" id="PS50235"/>
    </source>
</evidence>
<evidence type="ECO:0000256" key="5">
    <source>
        <dbReference type="ARBA" id="ARBA00022786"/>
    </source>
</evidence>
<dbReference type="PROSITE" id="PS50235">
    <property type="entry name" value="USP_3"/>
    <property type="match status" value="1"/>
</dbReference>
<dbReference type="OrthoDB" id="6287070at2759"/>
<evidence type="ECO:0000256" key="3">
    <source>
        <dbReference type="ARBA" id="ARBA00012759"/>
    </source>
</evidence>
<dbReference type="PANTHER" id="PTHR24006">
    <property type="entry name" value="UBIQUITIN CARBOXYL-TERMINAL HYDROLASE"/>
    <property type="match status" value="1"/>
</dbReference>
<feature type="compositionally biased region" description="Basic and acidic residues" evidence="8">
    <location>
        <begin position="586"/>
        <end position="597"/>
    </location>
</feature>
<sequence>MSGIHRFLTRRERYSRHGKHIKEETSNVLSRPHFRGFFSSDRSAGEASDEQKKVKSLERRISQLGITNLKEDHLVYALQSHHAQGDVDQAFELLLLLEDAIEGIVRDYTPHTKLLGAENRENVTCYLDALLFAMFARLDCFEAILYKSFNDEPRRKLAILLRLWVNMLRSGKLITTDITKHLQDALAECGWEDAAKLRQQDASEAFTFITEKLELPLLTLKMDIYHTGKEDVSGDHKFVNERLLEVAIPEPEDGKTVTLEDCLESYFNNRIEVKRHLERRNTVGSTKSVDSLAKGFTTHVETVELSPTPSASPTLSSPVRLDSVNSISSVTETGNATPMPRRSSIVQERFIPDPEGEKASDGGAITSQRRGSYRKEVMMPAWQFFSLIPWYTDNTPTNDAQVAAHFSSKRPILGMCLKRYSMLPSGKTVRLDTFVDIPTEIGLPHFIQDDSMDAEGPIYGNFKLSLQAIVCHRGISVDSGHYIAIVRGTSAGAAPASSHGAEENTSNTPRYWMRFDDLAKERVTLVDIEQALKYESPYLLFYQILPVDEDAEVANFPSKVSSEELSEEIHDIDPAVMQNLNLSPMDARDTDRPEAFHPHRPSFEITGPDNAESMPFELNERKQSVAFSDPANQTGGLSVYTASSSSPQLGPRDDDGGRNSNTFSRRGSKATKSNPGSRAGSQTSENRISATFSRFTGRLSRDKISNDGFSLDGDDELTPGNDPAAHPGEKSGTSSFEGKERLSWRSRDPGKRREKSKEKPREKIGRKLERECVIM</sequence>
<dbReference type="GO" id="GO:0004843">
    <property type="term" value="F:cysteine-type deubiquitinase activity"/>
    <property type="evidence" value="ECO:0007669"/>
    <property type="project" value="UniProtKB-EC"/>
</dbReference>
<feature type="region of interest" description="Disordered" evidence="8">
    <location>
        <begin position="584"/>
        <end position="614"/>
    </location>
</feature>
<dbReference type="GeneID" id="36554072"/>
<dbReference type="CDD" id="cd02670">
    <property type="entry name" value="Peptidase_C19N"/>
    <property type="match status" value="1"/>
</dbReference>
<feature type="region of interest" description="Disordered" evidence="8">
    <location>
        <begin position="628"/>
        <end position="775"/>
    </location>
</feature>
<proteinExistence type="inferred from homology"/>
<evidence type="ECO:0000256" key="1">
    <source>
        <dbReference type="ARBA" id="ARBA00000707"/>
    </source>
</evidence>
<dbReference type="InterPro" id="IPR038765">
    <property type="entry name" value="Papain-like_cys_pep_sf"/>
</dbReference>
<feature type="compositionally biased region" description="Basic and acidic residues" evidence="8">
    <location>
        <begin position="737"/>
        <end position="775"/>
    </location>
</feature>
<dbReference type="PANTHER" id="PTHR24006:SF722">
    <property type="entry name" value="UBIQUITIN CARBOXYL-TERMINAL HYDROLASE 48"/>
    <property type="match status" value="1"/>
</dbReference>
<gene>
    <name evidence="10" type="ORF">P170DRAFT_401518</name>
</gene>
<feature type="domain" description="USP" evidence="9">
    <location>
        <begin position="115"/>
        <end position="545"/>
    </location>
</feature>
<keyword evidence="6 10" id="KW-0378">Hydrolase</keyword>
<organism evidence="10 11">
    <name type="scientific">Aspergillus steynii IBT 23096</name>
    <dbReference type="NCBI Taxonomy" id="1392250"/>
    <lineage>
        <taxon>Eukaryota</taxon>
        <taxon>Fungi</taxon>
        <taxon>Dikarya</taxon>
        <taxon>Ascomycota</taxon>
        <taxon>Pezizomycotina</taxon>
        <taxon>Eurotiomycetes</taxon>
        <taxon>Eurotiomycetidae</taxon>
        <taxon>Eurotiales</taxon>
        <taxon>Aspergillaceae</taxon>
        <taxon>Aspergillus</taxon>
        <taxon>Aspergillus subgen. Circumdati</taxon>
    </lineage>
</organism>
<dbReference type="AlphaFoldDB" id="A0A2I2GG55"/>
<name>A0A2I2GG55_9EURO</name>
<evidence type="ECO:0000256" key="6">
    <source>
        <dbReference type="ARBA" id="ARBA00022801"/>
    </source>
</evidence>
<dbReference type="Proteomes" id="UP000234275">
    <property type="component" value="Unassembled WGS sequence"/>
</dbReference>
<evidence type="ECO:0000313" key="10">
    <source>
        <dbReference type="EMBL" id="PLB51869.1"/>
    </source>
</evidence>
<dbReference type="STRING" id="1392250.A0A2I2GG55"/>